<feature type="domain" description="Response regulatory" evidence="4">
    <location>
        <begin position="17"/>
        <end position="149"/>
    </location>
</feature>
<evidence type="ECO:0000256" key="3">
    <source>
        <dbReference type="SAM" id="Phobius"/>
    </source>
</evidence>
<dbReference type="Pfam" id="PF02397">
    <property type="entry name" value="Bac_transf"/>
    <property type="match status" value="1"/>
</dbReference>
<dbReference type="InterPro" id="IPR011006">
    <property type="entry name" value="CheY-like_superfamily"/>
</dbReference>
<dbReference type="Proteomes" id="UP001139409">
    <property type="component" value="Unassembled WGS sequence"/>
</dbReference>
<keyword evidence="6" id="KW-1185">Reference proteome</keyword>
<keyword evidence="3" id="KW-0812">Transmembrane</keyword>
<dbReference type="GO" id="GO:0016780">
    <property type="term" value="F:phosphotransferase activity, for other substituted phosphate groups"/>
    <property type="evidence" value="ECO:0007669"/>
    <property type="project" value="TreeGrafter"/>
</dbReference>
<name>A0A9X1KZD1_9BACT</name>
<dbReference type="GO" id="GO:0000160">
    <property type="term" value="P:phosphorelay signal transduction system"/>
    <property type="evidence" value="ECO:0007669"/>
    <property type="project" value="InterPro"/>
</dbReference>
<keyword evidence="3" id="KW-1133">Transmembrane helix</keyword>
<dbReference type="RefSeq" id="WP_225699644.1">
    <property type="nucleotide sequence ID" value="NZ_JAIXNE010000007.1"/>
</dbReference>
<dbReference type="AlphaFoldDB" id="A0A9X1KZD1"/>
<dbReference type="CDD" id="cd00156">
    <property type="entry name" value="REC"/>
    <property type="match status" value="1"/>
</dbReference>
<sequence length="384" mass="44109">MDKNFTFNFNSLESSPGFPTSEDVRRMRKSFVLFVGECNDLSAKLDEANYLTHCMSSGKDAIKWLKDKHFRYSPLPNVIICNTDIQGIKTFEYVKSLKNTGYLKDLPVIFLTNNYSIQERDEAIRVGADDYFTSSIHVDDLCFRIDFLTRLQELSMESVDEVGKESRPNLHNAEAFKMWSMKRAFDIVVSGTALILLSPILLLIAIAIKVDSKGPVFYISKRAGKGYQIFNFYKFRSMRVNADAEVEKMKHLNQYKGETDSDSGLFFKVKNDPRITRLGSFLRKTSLDELPQLFNVLKGDMSLVGNRPLPLYEAEKLTQDQWALRFLAPAGITGLWQVTKRGKEEMSEAERVSLDMKYATENSFWYDLKIMVKTPFALLQKEQV</sequence>
<evidence type="ECO:0000313" key="5">
    <source>
        <dbReference type="EMBL" id="MCA6078783.1"/>
    </source>
</evidence>
<protein>
    <submittedName>
        <fullName evidence="5">Sugar transferase</fullName>
    </submittedName>
</protein>
<evidence type="ECO:0000313" key="6">
    <source>
        <dbReference type="Proteomes" id="UP001139409"/>
    </source>
</evidence>
<dbReference type="SUPFAM" id="SSF52172">
    <property type="entry name" value="CheY-like"/>
    <property type="match status" value="1"/>
</dbReference>
<evidence type="ECO:0000256" key="1">
    <source>
        <dbReference type="ARBA" id="ARBA00006464"/>
    </source>
</evidence>
<dbReference type="PANTHER" id="PTHR30576">
    <property type="entry name" value="COLANIC BIOSYNTHESIS UDP-GLUCOSE LIPID CARRIER TRANSFERASE"/>
    <property type="match status" value="1"/>
</dbReference>
<evidence type="ECO:0000256" key="2">
    <source>
        <dbReference type="PROSITE-ProRule" id="PRU00169"/>
    </source>
</evidence>
<gene>
    <name evidence="5" type="ORF">LDX50_28165</name>
</gene>
<dbReference type="PANTHER" id="PTHR30576:SF0">
    <property type="entry name" value="UNDECAPRENYL-PHOSPHATE N-ACETYLGALACTOSAMINYL 1-PHOSPHATE TRANSFERASE-RELATED"/>
    <property type="match status" value="1"/>
</dbReference>
<dbReference type="PROSITE" id="PS50110">
    <property type="entry name" value="RESPONSE_REGULATORY"/>
    <property type="match status" value="1"/>
</dbReference>
<dbReference type="Pfam" id="PF00072">
    <property type="entry name" value="Response_reg"/>
    <property type="match status" value="1"/>
</dbReference>
<accession>A0A9X1KZD1</accession>
<keyword evidence="5" id="KW-0808">Transferase</keyword>
<keyword evidence="3" id="KW-0472">Membrane</keyword>
<organism evidence="5 6">
    <name type="scientific">Fulvivirga sedimenti</name>
    <dbReference type="NCBI Taxonomy" id="2879465"/>
    <lineage>
        <taxon>Bacteria</taxon>
        <taxon>Pseudomonadati</taxon>
        <taxon>Bacteroidota</taxon>
        <taxon>Cytophagia</taxon>
        <taxon>Cytophagales</taxon>
        <taxon>Fulvivirgaceae</taxon>
        <taxon>Fulvivirga</taxon>
    </lineage>
</organism>
<reference evidence="5" key="1">
    <citation type="submission" date="2021-09" db="EMBL/GenBank/DDBJ databases">
        <title>Fulvivirga sp. isolated from coastal sediment.</title>
        <authorList>
            <person name="Yu H."/>
        </authorList>
    </citation>
    <scope>NUCLEOTIDE SEQUENCE</scope>
    <source>
        <strain evidence="5">1062</strain>
    </source>
</reference>
<comment type="caution">
    <text evidence="5">The sequence shown here is derived from an EMBL/GenBank/DDBJ whole genome shotgun (WGS) entry which is preliminary data.</text>
</comment>
<dbReference type="InterPro" id="IPR003362">
    <property type="entry name" value="Bact_transf"/>
</dbReference>
<dbReference type="InterPro" id="IPR001789">
    <property type="entry name" value="Sig_transdc_resp-reg_receiver"/>
</dbReference>
<feature type="transmembrane region" description="Helical" evidence="3">
    <location>
        <begin position="187"/>
        <end position="208"/>
    </location>
</feature>
<comment type="similarity">
    <text evidence="1">Belongs to the bacterial sugar transferase family.</text>
</comment>
<evidence type="ECO:0000259" key="4">
    <source>
        <dbReference type="PROSITE" id="PS50110"/>
    </source>
</evidence>
<dbReference type="EMBL" id="JAIXNE010000007">
    <property type="protein sequence ID" value="MCA6078783.1"/>
    <property type="molecule type" value="Genomic_DNA"/>
</dbReference>
<proteinExistence type="inferred from homology"/>
<comment type="caution">
    <text evidence="2">Lacks conserved residue(s) required for the propagation of feature annotation.</text>
</comment>
<dbReference type="Gene3D" id="3.40.50.2300">
    <property type="match status" value="1"/>
</dbReference>